<gene>
    <name evidence="3" type="primary">murQ</name>
    <name evidence="5" type="ORF">AVDCRST_MAG64-601</name>
</gene>
<dbReference type="NCBIfam" id="TIGR00274">
    <property type="entry name" value="N-acetylmuramic acid 6-phosphate etherase"/>
    <property type="match status" value="1"/>
</dbReference>
<evidence type="ECO:0000256" key="1">
    <source>
        <dbReference type="ARBA" id="ARBA00023239"/>
    </source>
</evidence>
<dbReference type="UniPathway" id="UPA00342"/>
<dbReference type="GO" id="GO:0016835">
    <property type="term" value="F:carbon-oxygen lyase activity"/>
    <property type="evidence" value="ECO:0007669"/>
    <property type="project" value="UniProtKB-UniRule"/>
</dbReference>
<protein>
    <recommendedName>
        <fullName evidence="3">N-acetylmuramic acid 6-phosphate etherase</fullName>
        <shortName evidence="3">MurNAc-6-P etherase</shortName>
        <ecNumber evidence="3">4.2.1.126</ecNumber>
    </recommendedName>
    <alternativeName>
        <fullName evidence="3">N-acetylmuramic acid 6-phosphate hydrolase</fullName>
    </alternativeName>
    <alternativeName>
        <fullName evidence="3">N-acetylmuramic acid 6-phosphate lyase</fullName>
    </alternativeName>
</protein>
<dbReference type="InterPro" id="IPR005488">
    <property type="entry name" value="Etherase_MurQ"/>
</dbReference>
<comment type="pathway">
    <text evidence="3">Amino-sugar metabolism; N-acetylmuramate degradation.</text>
</comment>
<dbReference type="Pfam" id="PF22645">
    <property type="entry name" value="GKRP_SIS_N"/>
    <property type="match status" value="1"/>
</dbReference>
<sequence length="301" mass="31372">MHDRSHLLTELRLPESMALDAMSAEEAVALMNAQDARAVEAVAAERGNVARAAELVAAALRGGGRLIYFGAGTSGRLGVLDASECPPTFRTDPEQVQGVIAGGEAAMFRAQEGAEDRAEDGAAAVDAKAITPRDVVMGIAAGGTTPFVHGALRRARELGAKTVFLSCVQPVPNEPPVDVVIRPLTGPEVLTGSTRLKAGTATKLVLNQITTVAMVRLGKAYENLMVDLRATNAKLWDRGARIVATLTGVPRDAAMDLLRRADGRVKVAVVMHQKRVGADEAVALLNASGGSLRRAVSSAGA</sequence>
<dbReference type="NCBIfam" id="NF003915">
    <property type="entry name" value="PRK05441.1"/>
    <property type="match status" value="1"/>
</dbReference>
<evidence type="ECO:0000259" key="4">
    <source>
        <dbReference type="PROSITE" id="PS51464"/>
    </source>
</evidence>
<proteinExistence type="inferred from homology"/>
<evidence type="ECO:0000256" key="2">
    <source>
        <dbReference type="ARBA" id="ARBA00023277"/>
    </source>
</evidence>
<dbReference type="HAMAP" id="MF_00068">
    <property type="entry name" value="MurQ"/>
    <property type="match status" value="1"/>
</dbReference>
<dbReference type="GO" id="GO:0009254">
    <property type="term" value="P:peptidoglycan turnover"/>
    <property type="evidence" value="ECO:0007669"/>
    <property type="project" value="TreeGrafter"/>
</dbReference>
<dbReference type="GO" id="GO:0097173">
    <property type="term" value="P:N-acetylmuramic acid catabolic process"/>
    <property type="evidence" value="ECO:0007669"/>
    <property type="project" value="UniProtKB-UniPathway"/>
</dbReference>
<feature type="active site" description="Proton donor" evidence="3">
    <location>
        <position position="84"/>
    </location>
</feature>
<feature type="domain" description="SIS" evidence="4">
    <location>
        <begin position="56"/>
        <end position="219"/>
    </location>
</feature>
<dbReference type="InterPro" id="IPR000408">
    <property type="entry name" value="Reg_chr_condens"/>
</dbReference>
<dbReference type="EC" id="4.2.1.126" evidence="3"/>
<comment type="catalytic activity">
    <reaction evidence="3">
        <text>N-acetyl-D-muramate 6-phosphate + H2O = N-acetyl-D-glucosamine 6-phosphate + (R)-lactate</text>
        <dbReference type="Rhea" id="RHEA:26410"/>
        <dbReference type="ChEBI" id="CHEBI:15377"/>
        <dbReference type="ChEBI" id="CHEBI:16004"/>
        <dbReference type="ChEBI" id="CHEBI:57513"/>
        <dbReference type="ChEBI" id="CHEBI:58722"/>
        <dbReference type="EC" id="4.2.1.126"/>
    </reaction>
</comment>
<dbReference type="InterPro" id="IPR005486">
    <property type="entry name" value="Glucokinase_regulatory_CS"/>
</dbReference>
<keyword evidence="1 3" id="KW-0456">Lyase</keyword>
<dbReference type="Gene3D" id="1.10.8.1080">
    <property type="match status" value="1"/>
</dbReference>
<dbReference type="Pfam" id="PF20741">
    <property type="entry name" value="GKRP-like_C"/>
    <property type="match status" value="1"/>
</dbReference>
<dbReference type="InterPro" id="IPR001347">
    <property type="entry name" value="SIS_dom"/>
</dbReference>
<evidence type="ECO:0000256" key="3">
    <source>
        <dbReference type="HAMAP-Rule" id="MF_00068"/>
    </source>
</evidence>
<accession>A0A6J4N891</accession>
<reference evidence="5" key="1">
    <citation type="submission" date="2020-02" db="EMBL/GenBank/DDBJ databases">
        <authorList>
            <person name="Meier V. D."/>
        </authorList>
    </citation>
    <scope>NUCLEOTIDE SEQUENCE</scope>
    <source>
        <strain evidence="5">AVDCRST_MAG64</strain>
    </source>
</reference>
<dbReference type="Gene3D" id="3.40.50.10490">
    <property type="entry name" value="Glucose-6-phosphate isomerase like protein, domain 1"/>
    <property type="match status" value="2"/>
</dbReference>
<comment type="function">
    <text evidence="3">Specifically catalyzes the cleavage of the D-lactyl ether substituent of MurNAc 6-phosphate, producing GlcNAc 6-phosphate and D-lactate.</text>
</comment>
<dbReference type="GO" id="GO:0046348">
    <property type="term" value="P:amino sugar catabolic process"/>
    <property type="evidence" value="ECO:0007669"/>
    <property type="project" value="InterPro"/>
</dbReference>
<organism evidence="5">
    <name type="scientific">uncultured Phycisphaerae bacterium</name>
    <dbReference type="NCBI Taxonomy" id="904963"/>
    <lineage>
        <taxon>Bacteria</taxon>
        <taxon>Pseudomonadati</taxon>
        <taxon>Planctomycetota</taxon>
        <taxon>Phycisphaerae</taxon>
        <taxon>environmental samples</taxon>
    </lineage>
</organism>
<feature type="active site" evidence="3">
    <location>
        <position position="115"/>
    </location>
</feature>
<dbReference type="InterPro" id="IPR046348">
    <property type="entry name" value="SIS_dom_sf"/>
</dbReference>
<comment type="miscellaneous">
    <text evidence="3">A lyase-type mechanism (elimination/hydration) is suggested for the cleavage of the lactyl ether bond of MurNAc 6-phosphate, with the formation of an alpha,beta-unsaturated aldehyde intermediate with (E)-stereochemistry, followed by the syn addition of water to give product.</text>
</comment>
<dbReference type="AlphaFoldDB" id="A0A6J4N891"/>
<dbReference type="PANTHER" id="PTHR10088">
    <property type="entry name" value="GLUCOKINASE REGULATORY PROTEIN"/>
    <property type="match status" value="1"/>
</dbReference>
<dbReference type="SUPFAM" id="SSF53697">
    <property type="entry name" value="SIS domain"/>
    <property type="match status" value="1"/>
</dbReference>
<dbReference type="CDD" id="cd05007">
    <property type="entry name" value="SIS_Etherase"/>
    <property type="match status" value="1"/>
</dbReference>
<dbReference type="GO" id="GO:0016803">
    <property type="term" value="F:ether hydrolase activity"/>
    <property type="evidence" value="ECO:0007669"/>
    <property type="project" value="TreeGrafter"/>
</dbReference>
<dbReference type="EMBL" id="CADCUQ010000156">
    <property type="protein sequence ID" value="CAA9380399.1"/>
    <property type="molecule type" value="Genomic_DNA"/>
</dbReference>
<evidence type="ECO:0000313" key="5">
    <source>
        <dbReference type="EMBL" id="CAA9380399.1"/>
    </source>
</evidence>
<dbReference type="PROSITE" id="PS01272">
    <property type="entry name" value="GCKR"/>
    <property type="match status" value="1"/>
</dbReference>
<dbReference type="FunFam" id="3.40.50.10490:FF:000014">
    <property type="entry name" value="N-acetylmuramic acid 6-phosphate etherase"/>
    <property type="match status" value="1"/>
</dbReference>
<comment type="subunit">
    <text evidence="3">Homodimer.</text>
</comment>
<comment type="similarity">
    <text evidence="3">Belongs to the GCKR-like family. MurNAc-6-P etherase subfamily.</text>
</comment>
<dbReference type="GO" id="GO:0097367">
    <property type="term" value="F:carbohydrate derivative binding"/>
    <property type="evidence" value="ECO:0007669"/>
    <property type="project" value="InterPro"/>
</dbReference>
<name>A0A6J4N891_9BACT</name>
<keyword evidence="2 3" id="KW-0119">Carbohydrate metabolism</keyword>
<dbReference type="PROSITE" id="PS51464">
    <property type="entry name" value="SIS"/>
    <property type="match status" value="1"/>
</dbReference>
<dbReference type="PANTHER" id="PTHR10088:SF4">
    <property type="entry name" value="GLUCOKINASE REGULATORY PROTEIN"/>
    <property type="match status" value="1"/>
</dbReference>
<dbReference type="InterPro" id="IPR040190">
    <property type="entry name" value="MURQ/GCKR"/>
</dbReference>
<dbReference type="NCBIfam" id="NF009222">
    <property type="entry name" value="PRK12570.1"/>
    <property type="match status" value="1"/>
</dbReference>
<dbReference type="PROSITE" id="PS50012">
    <property type="entry name" value="RCC1_3"/>
    <property type="match status" value="1"/>
</dbReference>